<evidence type="ECO:0000259" key="8">
    <source>
        <dbReference type="Pfam" id="PF02927"/>
    </source>
</evidence>
<dbReference type="PANTHER" id="PTHR22298">
    <property type="entry name" value="ENDO-1,4-BETA-GLUCANASE"/>
    <property type="match status" value="1"/>
</dbReference>
<evidence type="ECO:0000256" key="2">
    <source>
        <dbReference type="ARBA" id="ARBA00022801"/>
    </source>
</evidence>
<feature type="compositionally biased region" description="Low complexity" evidence="6">
    <location>
        <begin position="30"/>
        <end position="59"/>
    </location>
</feature>
<dbReference type="SUPFAM" id="SSF81296">
    <property type="entry name" value="E set domains"/>
    <property type="match status" value="1"/>
</dbReference>
<gene>
    <name evidence="9" type="ORF">QWI16_17880</name>
</gene>
<dbReference type="GO" id="GO:0016787">
    <property type="term" value="F:hydrolase activity"/>
    <property type="evidence" value="ECO:0007669"/>
    <property type="project" value="UniProtKB-KW"/>
</dbReference>
<dbReference type="InterPro" id="IPR008928">
    <property type="entry name" value="6-hairpin_glycosidase_sf"/>
</dbReference>
<feature type="domain" description="Glycoside hydrolase family 9" evidence="7">
    <location>
        <begin position="200"/>
        <end position="677"/>
    </location>
</feature>
<feature type="domain" description="Cellulase Ig-like" evidence="8">
    <location>
        <begin position="96"/>
        <end position="182"/>
    </location>
</feature>
<reference evidence="9" key="1">
    <citation type="submission" date="2023-07" db="EMBL/GenBank/DDBJ databases">
        <title>Gilvimarinus algae sp. nov., isolated from the surface of Kelp.</title>
        <authorList>
            <person name="Sun Y.Y."/>
            <person name="Gong Y."/>
            <person name="Du Z.J."/>
        </authorList>
    </citation>
    <scope>NUCLEOTIDE SEQUENCE</scope>
    <source>
        <strain evidence="9">SDUM040014</strain>
    </source>
</reference>
<evidence type="ECO:0000256" key="6">
    <source>
        <dbReference type="SAM" id="MobiDB-lite"/>
    </source>
</evidence>
<dbReference type="Proteomes" id="UP001168380">
    <property type="component" value="Unassembled WGS sequence"/>
</dbReference>
<comment type="similarity">
    <text evidence="1">Belongs to the glycosyl hydrolase 9 (cellulase E) family.</text>
</comment>
<comment type="caution">
    <text evidence="9">The sequence shown here is derived from an EMBL/GenBank/DDBJ whole genome shotgun (WGS) entry which is preliminary data.</text>
</comment>
<evidence type="ECO:0000259" key="7">
    <source>
        <dbReference type="Pfam" id="PF00759"/>
    </source>
</evidence>
<organism evidence="9 10">
    <name type="scientific">Gilvimarinus algae</name>
    <dbReference type="NCBI Taxonomy" id="3058037"/>
    <lineage>
        <taxon>Bacteria</taxon>
        <taxon>Pseudomonadati</taxon>
        <taxon>Pseudomonadota</taxon>
        <taxon>Gammaproteobacteria</taxon>
        <taxon>Cellvibrionales</taxon>
        <taxon>Cellvibrionaceae</taxon>
        <taxon>Gilvimarinus</taxon>
    </lineage>
</organism>
<dbReference type="SUPFAM" id="SSF48208">
    <property type="entry name" value="Six-hairpin glycosidases"/>
    <property type="match status" value="1"/>
</dbReference>
<accession>A0ABT8TNR2</accession>
<protein>
    <submittedName>
        <fullName evidence="9">Glycoside hydrolase family 9 protein</fullName>
    </submittedName>
</protein>
<dbReference type="Pfam" id="PF02927">
    <property type="entry name" value="CelD_N"/>
    <property type="match status" value="1"/>
</dbReference>
<dbReference type="Pfam" id="PF00759">
    <property type="entry name" value="Glyco_hydro_9"/>
    <property type="match status" value="1"/>
</dbReference>
<evidence type="ECO:0000313" key="10">
    <source>
        <dbReference type="Proteomes" id="UP001168380"/>
    </source>
</evidence>
<keyword evidence="10" id="KW-1185">Reference proteome</keyword>
<evidence type="ECO:0000256" key="3">
    <source>
        <dbReference type="ARBA" id="ARBA00023277"/>
    </source>
</evidence>
<dbReference type="InterPro" id="IPR001701">
    <property type="entry name" value="Glyco_hydro_9"/>
</dbReference>
<proteinExistence type="inferred from homology"/>
<evidence type="ECO:0000256" key="1">
    <source>
        <dbReference type="ARBA" id="ARBA00007072"/>
    </source>
</evidence>
<dbReference type="CDD" id="cd02850">
    <property type="entry name" value="E_set_Cellulase_N"/>
    <property type="match status" value="1"/>
</dbReference>
<evidence type="ECO:0000256" key="4">
    <source>
        <dbReference type="ARBA" id="ARBA00023295"/>
    </source>
</evidence>
<dbReference type="InterPro" id="IPR013783">
    <property type="entry name" value="Ig-like_fold"/>
</dbReference>
<dbReference type="Gene3D" id="2.60.40.10">
    <property type="entry name" value="Immunoglobulins"/>
    <property type="match status" value="1"/>
</dbReference>
<dbReference type="InterPro" id="IPR012341">
    <property type="entry name" value="6hp_glycosidase-like_sf"/>
</dbReference>
<feature type="region of interest" description="Disordered" evidence="6">
    <location>
        <begin position="25"/>
        <end position="59"/>
    </location>
</feature>
<keyword evidence="4" id="KW-0326">Glycosidase</keyword>
<keyword evidence="3" id="KW-0119">Carbohydrate metabolism</keyword>
<dbReference type="RefSeq" id="WP_302715292.1">
    <property type="nucleotide sequence ID" value="NZ_JAULRT010000062.1"/>
</dbReference>
<evidence type="ECO:0000313" key="9">
    <source>
        <dbReference type="EMBL" id="MDO3384057.1"/>
    </source>
</evidence>
<keyword evidence="5" id="KW-0624">Polysaccharide degradation</keyword>
<dbReference type="InterPro" id="IPR014756">
    <property type="entry name" value="Ig_E-set"/>
</dbReference>
<dbReference type="InterPro" id="IPR004197">
    <property type="entry name" value="Cellulase_Ig-like"/>
</dbReference>
<sequence>MLFRSMTSLTLTAAILVGCGGGSGGGGTGPVTSSASSESSAQSSVGSSSSSSSQSSSAQSSASSSLSSSVAALELCGVTAPATMPTDIDALPSAKCIAVDQFGYLPEASKIAVVRNPVEGFDADLSFTPGSSYSVVNTANNEVVFTGAPTAWKDGAVNTTSGDQIWWFDFSALTEPGSYVVVDAENKLRSPEFAIAENLYRPILIEAVRTFYYQRAGFAKQTPFADAGWADTASHLGEGQDTQARLFSATGDASTERDLSGGWYDAGDYNKYSNWHAGYLVSLMHIYQNRPSVWTDDFNLPESGNGVPDLVDEIRWGMDWLIKMQEDNGSVLSVMGLGHASPPSAATAPSVYGPATTSASLSAAAAFAFGAEFFSQFDETFDDYAQSLRQRAESAWSWADANPYVTFYNAANGVAAGEQEVDVNGRAEKKLIAAVHLFSLTGESEYRDFVDAHTPNVGWVGPWNEPLLNALLHYAKLPGATANVASGITTGYVQAMQSDENWAAVDNQTDAYRAYLGDGNFTWGSSRTMAVKAATFYHFNTYGLGGRSTRTVDDAALGYLNYLHGTNPMGKVYLSNMSEFGAEDSVDSFYHSWFSDGSANWDSASASSYGPAPGFVVGGPNPQYNWDSCCPDSCGATDNNNRCGMAPPSPPHNQPPMKSYLDFNTSWPLNSWEVTENSNGYQVAYIRLLSKFVE</sequence>
<dbReference type="Gene3D" id="1.50.10.10">
    <property type="match status" value="1"/>
</dbReference>
<dbReference type="EMBL" id="JAULRT010000062">
    <property type="protein sequence ID" value="MDO3384057.1"/>
    <property type="molecule type" value="Genomic_DNA"/>
</dbReference>
<evidence type="ECO:0000256" key="5">
    <source>
        <dbReference type="ARBA" id="ARBA00023326"/>
    </source>
</evidence>
<keyword evidence="2 9" id="KW-0378">Hydrolase</keyword>
<name>A0ABT8TNR2_9GAMM</name>
<dbReference type="PROSITE" id="PS51257">
    <property type="entry name" value="PROKAR_LIPOPROTEIN"/>
    <property type="match status" value="1"/>
</dbReference>